<evidence type="ECO:0000259" key="3">
    <source>
        <dbReference type="Pfam" id="PF25917"/>
    </source>
</evidence>
<evidence type="ECO:0000313" key="6">
    <source>
        <dbReference type="Proteomes" id="UP000070188"/>
    </source>
</evidence>
<feature type="domain" description="Multidrug resistance protein MdtA-like barrel-sandwich hybrid" evidence="3">
    <location>
        <begin position="59"/>
        <end position="230"/>
    </location>
</feature>
<dbReference type="Proteomes" id="UP000070188">
    <property type="component" value="Unassembled WGS sequence"/>
</dbReference>
<gene>
    <name evidence="5" type="ORF">LI90_560</name>
</gene>
<organism evidence="5 6">
    <name type="scientific">Carbonactinospora thermoautotrophica</name>
    <dbReference type="NCBI Taxonomy" id="1469144"/>
    <lineage>
        <taxon>Bacteria</taxon>
        <taxon>Bacillati</taxon>
        <taxon>Actinomycetota</taxon>
        <taxon>Actinomycetes</taxon>
        <taxon>Kitasatosporales</taxon>
        <taxon>Carbonactinosporaceae</taxon>
        <taxon>Carbonactinospora</taxon>
    </lineage>
</organism>
<accession>A0A132MM46</accession>
<dbReference type="PRINTS" id="PR01490">
    <property type="entry name" value="RTXTOXIND"/>
</dbReference>
<evidence type="ECO:0000256" key="2">
    <source>
        <dbReference type="SAM" id="SignalP"/>
    </source>
</evidence>
<protein>
    <submittedName>
        <fullName evidence="5">Efflux transporter</fullName>
    </submittedName>
</protein>
<dbReference type="SUPFAM" id="SSF111369">
    <property type="entry name" value="HlyD-like secretion proteins"/>
    <property type="match status" value="1"/>
</dbReference>
<dbReference type="Pfam" id="PF25917">
    <property type="entry name" value="BSH_RND"/>
    <property type="match status" value="1"/>
</dbReference>
<keyword evidence="2" id="KW-0732">Signal</keyword>
<dbReference type="PATRIC" id="fig|1469144.10.peg.658"/>
<dbReference type="PANTHER" id="PTHR30469">
    <property type="entry name" value="MULTIDRUG RESISTANCE PROTEIN MDTA"/>
    <property type="match status" value="1"/>
</dbReference>
<feature type="signal peptide" evidence="2">
    <location>
        <begin position="1"/>
        <end position="21"/>
    </location>
</feature>
<dbReference type="InterPro" id="IPR058625">
    <property type="entry name" value="MdtA-like_BSH"/>
</dbReference>
<dbReference type="InterPro" id="IPR058637">
    <property type="entry name" value="YknX-like_C"/>
</dbReference>
<dbReference type="Gene3D" id="2.40.50.100">
    <property type="match status" value="1"/>
</dbReference>
<dbReference type="Pfam" id="PF25989">
    <property type="entry name" value="YknX_C"/>
    <property type="match status" value="1"/>
</dbReference>
<reference evidence="6" key="1">
    <citation type="submission" date="2015-04" db="EMBL/GenBank/DDBJ databases">
        <title>Physiological reanalysis, assessment of diazotrophy, and genome sequences of multiple isolates of Streptomyces thermoautotrophicus.</title>
        <authorList>
            <person name="MacKellar D.C."/>
            <person name="Lieber L."/>
            <person name="Norman J."/>
            <person name="Bolger A."/>
            <person name="Tobin C."/>
            <person name="Murray J.W."/>
            <person name="Chang R."/>
            <person name="Ford T."/>
            <person name="Nguyen P.Q."/>
            <person name="Woodward J."/>
            <person name="Permingeat H."/>
            <person name="Joshi N.S."/>
            <person name="Silver P.A."/>
            <person name="Usadel B."/>
            <person name="Rutherford A.W."/>
            <person name="Friesen M."/>
            <person name="Prell J."/>
        </authorList>
    </citation>
    <scope>NUCLEOTIDE SEQUENCE [LARGE SCALE GENOMIC DNA]</scope>
    <source>
        <strain evidence="6">H1</strain>
    </source>
</reference>
<comment type="similarity">
    <text evidence="1">Belongs to the membrane fusion protein (MFP) (TC 8.A.1) family.</text>
</comment>
<proteinExistence type="inferred from homology"/>
<dbReference type="AlphaFoldDB" id="A0A132MM46"/>
<dbReference type="Gene3D" id="2.40.30.170">
    <property type="match status" value="1"/>
</dbReference>
<dbReference type="GO" id="GO:0015562">
    <property type="term" value="F:efflux transmembrane transporter activity"/>
    <property type="evidence" value="ECO:0007669"/>
    <property type="project" value="TreeGrafter"/>
</dbReference>
<feature type="chain" id="PRO_5039321645" evidence="2">
    <location>
        <begin position="22"/>
        <end position="448"/>
    </location>
</feature>
<sequence>MMSRTARVAVGPLVLSTVVFGAVACSRDDSGVQIGVVERETVTEVVEAPASIAARASATLSSPAPGTIVELDVDDGQQVRAGQVLLRIHSPQAEEQLRQARKADAEVAASGRVRLPSVDLSATERQADQAAADAFAAARRSAEQIPDPKLRQAALAQVEQTHATYQAARADANQAIRRFNAGLGSLGEALSSLSRAQRVQTRSAVALAQQTVDALTVRAPISGVVTLGGTGGGAGDLSALLGQLPQGGEQQGRQLLRDGLPSAEQATIAEGAPVTAGTPLVTITDTSELSVTAEVAETDVLLVRPGVPADIELDAVPGARYSATVRSVGVTPTTNTRGGVSYTVRLALGAGKLADGTPAPVPKPGMSAVAYLRVRTVSDAVAVPSSAVVREGDRDTVWVVVGDRLRRREVKLGAQGDANVQVVSGLKVGDRIVVRGADRVRDGQEVPG</sequence>
<name>A0A132MM46_9ACTN</name>
<evidence type="ECO:0000313" key="5">
    <source>
        <dbReference type="EMBL" id="KWW98930.1"/>
    </source>
</evidence>
<evidence type="ECO:0000256" key="1">
    <source>
        <dbReference type="ARBA" id="ARBA00009477"/>
    </source>
</evidence>
<dbReference type="NCBIfam" id="TIGR01730">
    <property type="entry name" value="RND_mfp"/>
    <property type="match status" value="1"/>
</dbReference>
<dbReference type="EMBL" id="LAXD01000001">
    <property type="protein sequence ID" value="KWW98930.1"/>
    <property type="molecule type" value="Genomic_DNA"/>
</dbReference>
<dbReference type="PROSITE" id="PS51257">
    <property type="entry name" value="PROKAR_LIPOPROTEIN"/>
    <property type="match status" value="1"/>
</dbReference>
<dbReference type="Gene3D" id="2.40.420.20">
    <property type="match status" value="1"/>
</dbReference>
<dbReference type="GO" id="GO:1990281">
    <property type="term" value="C:efflux pump complex"/>
    <property type="evidence" value="ECO:0007669"/>
    <property type="project" value="TreeGrafter"/>
</dbReference>
<dbReference type="STRING" id="1469144.LI90_560"/>
<dbReference type="InterPro" id="IPR006143">
    <property type="entry name" value="RND_pump_MFP"/>
</dbReference>
<comment type="caution">
    <text evidence="5">The sequence shown here is derived from an EMBL/GenBank/DDBJ whole genome shotgun (WGS) entry which is preliminary data.</text>
</comment>
<evidence type="ECO:0000259" key="4">
    <source>
        <dbReference type="Pfam" id="PF25989"/>
    </source>
</evidence>
<feature type="domain" description="YknX-like C-terminal permuted SH3-like" evidence="4">
    <location>
        <begin position="381"/>
        <end position="446"/>
    </location>
</feature>
<keyword evidence="6" id="KW-1185">Reference proteome</keyword>